<dbReference type="Proteomes" id="UP000005426">
    <property type="component" value="Unassembled WGS sequence"/>
</dbReference>
<gene>
    <name evidence="1" type="ORF">TRIATDRAFT_39485</name>
</gene>
<accession>G9NXA0</accession>
<proteinExistence type="predicted"/>
<dbReference type="AlphaFoldDB" id="G9NXA0"/>
<dbReference type="EMBL" id="ABDG02000024">
    <property type="protein sequence ID" value="EHK44711.1"/>
    <property type="molecule type" value="Genomic_DNA"/>
</dbReference>
<dbReference type="HOGENOM" id="CLU_2489366_0_0_1"/>
<evidence type="ECO:0000313" key="1">
    <source>
        <dbReference type="EMBL" id="EHK44711.1"/>
    </source>
</evidence>
<dbReference type="KEGG" id="tatv:25784237"/>
<feature type="non-terminal residue" evidence="1">
    <location>
        <position position="1"/>
    </location>
</feature>
<dbReference type="OrthoDB" id="2893324at2759"/>
<sequence length="87" mass="9593">EFQMLHKADIVVTFFPRGTLSLISLLQFGLTAQTGQAIVYAQDGYPKGGYLNAVRGIYATKIVTSEEDLKNAVIEKMEKLLAERNAS</sequence>
<comment type="caution">
    <text evidence="1">The sequence shown here is derived from an EMBL/GenBank/DDBJ whole genome shotgun (WGS) entry which is preliminary data.</text>
</comment>
<name>G9NXA0_HYPAI</name>
<protein>
    <submittedName>
        <fullName evidence="1">Uncharacterized protein</fullName>
    </submittedName>
</protein>
<keyword evidence="2" id="KW-1185">Reference proteome</keyword>
<organism evidence="1 2">
    <name type="scientific">Hypocrea atroviridis (strain ATCC 20476 / IMI 206040)</name>
    <name type="common">Trichoderma atroviride</name>
    <dbReference type="NCBI Taxonomy" id="452589"/>
    <lineage>
        <taxon>Eukaryota</taxon>
        <taxon>Fungi</taxon>
        <taxon>Dikarya</taxon>
        <taxon>Ascomycota</taxon>
        <taxon>Pezizomycotina</taxon>
        <taxon>Sordariomycetes</taxon>
        <taxon>Hypocreomycetidae</taxon>
        <taxon>Hypocreales</taxon>
        <taxon>Hypocreaceae</taxon>
        <taxon>Trichoderma</taxon>
    </lineage>
</organism>
<dbReference type="Gene3D" id="3.40.50.450">
    <property type="match status" value="1"/>
</dbReference>
<dbReference type="GeneID" id="25784237"/>
<evidence type="ECO:0000313" key="2">
    <source>
        <dbReference type="Proteomes" id="UP000005426"/>
    </source>
</evidence>
<reference evidence="1 2" key="1">
    <citation type="journal article" date="2011" name="Genome Biol.">
        <title>Comparative genome sequence analysis underscores mycoparasitism as the ancestral life style of Trichoderma.</title>
        <authorList>
            <person name="Kubicek C.P."/>
            <person name="Herrera-Estrella A."/>
            <person name="Seidl-Seiboth V."/>
            <person name="Martinez D.A."/>
            <person name="Druzhinina I.S."/>
            <person name="Thon M."/>
            <person name="Zeilinger S."/>
            <person name="Casas-Flores S."/>
            <person name="Horwitz B.A."/>
            <person name="Mukherjee P.K."/>
            <person name="Mukherjee M."/>
            <person name="Kredics L."/>
            <person name="Alcaraz L.D."/>
            <person name="Aerts A."/>
            <person name="Antal Z."/>
            <person name="Atanasova L."/>
            <person name="Cervantes-Badillo M.G."/>
            <person name="Challacombe J."/>
            <person name="Chertkov O."/>
            <person name="McCluskey K."/>
            <person name="Coulpier F."/>
            <person name="Deshpande N."/>
            <person name="von Doehren H."/>
            <person name="Ebbole D.J."/>
            <person name="Esquivel-Naranjo E.U."/>
            <person name="Fekete E."/>
            <person name="Flipphi M."/>
            <person name="Glaser F."/>
            <person name="Gomez-Rodriguez E.Y."/>
            <person name="Gruber S."/>
            <person name="Han C."/>
            <person name="Henrissat B."/>
            <person name="Hermosa R."/>
            <person name="Hernandez-Onate M."/>
            <person name="Karaffa L."/>
            <person name="Kosti I."/>
            <person name="Le Crom S."/>
            <person name="Lindquist E."/>
            <person name="Lucas S."/>
            <person name="Luebeck M."/>
            <person name="Luebeck P.S."/>
            <person name="Margeot A."/>
            <person name="Metz B."/>
            <person name="Misra M."/>
            <person name="Nevalainen H."/>
            <person name="Omann M."/>
            <person name="Packer N."/>
            <person name="Perrone G."/>
            <person name="Uresti-Rivera E.E."/>
            <person name="Salamov A."/>
            <person name="Schmoll M."/>
            <person name="Seiboth B."/>
            <person name="Shapiro H."/>
            <person name="Sukno S."/>
            <person name="Tamayo-Ramos J.A."/>
            <person name="Tisch D."/>
            <person name="Wiest A."/>
            <person name="Wilkinson H.H."/>
            <person name="Zhang M."/>
            <person name="Coutinho P.M."/>
            <person name="Kenerley C.M."/>
            <person name="Monte E."/>
            <person name="Baker S.E."/>
            <person name="Grigoriev I.V."/>
        </authorList>
    </citation>
    <scope>NUCLEOTIDE SEQUENCE [LARGE SCALE GENOMIC DNA]</scope>
    <source>
        <strain evidence="2">ATCC 20476 / IMI 206040</strain>
    </source>
</reference>